<dbReference type="Proteomes" id="UP000011841">
    <property type="component" value="Chromosome"/>
</dbReference>
<evidence type="ECO:0000313" key="3">
    <source>
        <dbReference type="Proteomes" id="UP000011841"/>
    </source>
</evidence>
<dbReference type="PATRIC" id="fig|1245469.3.peg.234"/>
<dbReference type="KEGG" id="aol:S58_02310"/>
<evidence type="ECO:0000256" key="1">
    <source>
        <dbReference type="SAM" id="SignalP"/>
    </source>
</evidence>
<dbReference type="eggNOG" id="ENOG5030VKT">
    <property type="taxonomic scope" value="Bacteria"/>
</dbReference>
<dbReference type="AlphaFoldDB" id="M4ZJ05"/>
<accession>M4ZJ05</accession>
<dbReference type="OrthoDB" id="8138752at2"/>
<keyword evidence="3" id="KW-1185">Reference proteome</keyword>
<gene>
    <name evidence="2" type="ORF">S58_02310</name>
</gene>
<organism evidence="2 3">
    <name type="scientific">Bradyrhizobium oligotrophicum S58</name>
    <dbReference type="NCBI Taxonomy" id="1245469"/>
    <lineage>
        <taxon>Bacteria</taxon>
        <taxon>Pseudomonadati</taxon>
        <taxon>Pseudomonadota</taxon>
        <taxon>Alphaproteobacteria</taxon>
        <taxon>Hyphomicrobiales</taxon>
        <taxon>Nitrobacteraceae</taxon>
        <taxon>Bradyrhizobium</taxon>
    </lineage>
</organism>
<name>M4ZJ05_9BRAD</name>
<feature type="signal peptide" evidence="1">
    <location>
        <begin position="1"/>
        <end position="20"/>
    </location>
</feature>
<feature type="chain" id="PRO_5004062365" evidence="1">
    <location>
        <begin position="21"/>
        <end position="149"/>
    </location>
</feature>
<keyword evidence="1" id="KW-0732">Signal</keyword>
<dbReference type="GeneID" id="301814249"/>
<evidence type="ECO:0000313" key="2">
    <source>
        <dbReference type="EMBL" id="BAM86250.1"/>
    </source>
</evidence>
<proteinExistence type="predicted"/>
<dbReference type="STRING" id="1245469.S58_02310"/>
<protein>
    <submittedName>
        <fullName evidence="2">Signal peptide</fullName>
    </submittedName>
</protein>
<dbReference type="EMBL" id="AP012603">
    <property type="protein sequence ID" value="BAM86250.1"/>
    <property type="molecule type" value="Genomic_DNA"/>
</dbReference>
<sequence length="149" mass="15333">MLRFKVLVSAVPLIAAAVIAKIELAPSPQPCIAVGADTLALGSAPFHADLHVDFTDDPALATVRVALADDPGTADFVVVDDAPVTEARDCGMTAATDAVGLTADPLASAPLIYLARDKAGDGTADYRIYVRSSRLTARNHAASPANPLL</sequence>
<reference evidence="2 3" key="1">
    <citation type="journal article" date="2013" name="Appl. Environ. Microbiol.">
        <title>Genome analysis suggests that the soil oligotrophic bacterium Agromonas oligotrophica (Bradyrhizobium oligotrophicum) is a nitrogen-fixing symbiont of Aeschynomene indica.</title>
        <authorList>
            <person name="Okubo T."/>
            <person name="Fukushima S."/>
            <person name="Itakura M."/>
            <person name="Oshima K."/>
            <person name="Longtonglang A."/>
            <person name="Teaumroong N."/>
            <person name="Mitsui H."/>
            <person name="Hattori M."/>
            <person name="Hattori R."/>
            <person name="Hattori T."/>
            <person name="Minamisawa K."/>
        </authorList>
    </citation>
    <scope>NUCLEOTIDE SEQUENCE [LARGE SCALE GENOMIC DNA]</scope>
    <source>
        <strain evidence="2 3">S58</strain>
    </source>
</reference>
<dbReference type="RefSeq" id="WP_015663389.1">
    <property type="nucleotide sequence ID" value="NC_020453.1"/>
</dbReference>
<dbReference type="HOGENOM" id="CLU_1658983_0_0_5"/>